<comment type="caution">
    <text evidence="3">The sequence shown here is derived from an EMBL/GenBank/DDBJ whole genome shotgun (WGS) entry which is preliminary data.</text>
</comment>
<feature type="transmembrane region" description="Helical" evidence="2">
    <location>
        <begin position="6"/>
        <end position="25"/>
    </location>
</feature>
<dbReference type="RefSeq" id="WP_170273086.1">
    <property type="nucleotide sequence ID" value="NZ_BAAAKH010000002.1"/>
</dbReference>
<feature type="coiled-coil region" evidence="1">
    <location>
        <begin position="45"/>
        <end position="79"/>
    </location>
</feature>
<name>A0A849ANS0_9MICO</name>
<accession>A0A849ANS0</accession>
<dbReference type="Proteomes" id="UP000549517">
    <property type="component" value="Unassembled WGS sequence"/>
</dbReference>
<evidence type="ECO:0000256" key="1">
    <source>
        <dbReference type="SAM" id="Coils"/>
    </source>
</evidence>
<keyword evidence="2" id="KW-0472">Membrane</keyword>
<evidence type="ECO:0000313" key="3">
    <source>
        <dbReference type="EMBL" id="NNG77851.1"/>
    </source>
</evidence>
<organism evidence="3 4">
    <name type="scientific">Brevibacterium luteolum</name>
    <dbReference type="NCBI Taxonomy" id="199591"/>
    <lineage>
        <taxon>Bacteria</taxon>
        <taxon>Bacillati</taxon>
        <taxon>Actinomycetota</taxon>
        <taxon>Actinomycetes</taxon>
        <taxon>Micrococcales</taxon>
        <taxon>Brevibacteriaceae</taxon>
        <taxon>Brevibacterium</taxon>
    </lineage>
</organism>
<keyword evidence="2" id="KW-0812">Transmembrane</keyword>
<proteinExistence type="predicted"/>
<sequence length="121" mass="13664">MTAVGTAVIAGVVTLIGAVLTWLTARGTRRDTALDRAASWWEKSVARLEAEHAEHEARIRSLEESNTQLRDENRTFRSAIREVITWLTANLEHEKQGKGPPLPYSFELLLSRLLRAIDRDD</sequence>
<keyword evidence="2" id="KW-1133">Transmembrane helix</keyword>
<dbReference type="AlphaFoldDB" id="A0A849ANS0"/>
<reference evidence="3 4" key="1">
    <citation type="submission" date="2020-05" db="EMBL/GenBank/DDBJ databases">
        <title>MicrobeNet Type strains.</title>
        <authorList>
            <person name="Nicholson A.C."/>
        </authorList>
    </citation>
    <scope>NUCLEOTIDE SEQUENCE [LARGE SCALE GENOMIC DNA]</scope>
    <source>
        <strain evidence="3 4">CCUG 46604</strain>
    </source>
</reference>
<keyword evidence="1" id="KW-0175">Coiled coil</keyword>
<evidence type="ECO:0000313" key="4">
    <source>
        <dbReference type="Proteomes" id="UP000549517"/>
    </source>
</evidence>
<dbReference type="EMBL" id="JABEMC010000001">
    <property type="protein sequence ID" value="NNG77851.1"/>
    <property type="molecule type" value="Genomic_DNA"/>
</dbReference>
<gene>
    <name evidence="3" type="ORF">HLA91_00440</name>
</gene>
<evidence type="ECO:0000256" key="2">
    <source>
        <dbReference type="SAM" id="Phobius"/>
    </source>
</evidence>
<protein>
    <submittedName>
        <fullName evidence="3">Uncharacterized protein</fullName>
    </submittedName>
</protein>